<keyword evidence="5" id="KW-0326">Glycosidase</keyword>
<name>A0A7R9A5R7_9CRUS</name>
<dbReference type="PRINTS" id="PR00131">
    <property type="entry name" value="GLHYDRLASE1"/>
</dbReference>
<sequence length="940" mass="106410">MRFLHNCAPDCATGGVACDSYHKYQEDVMLLVEMEVDRYRFSISWPRILPDGTAGNVNQAGIDYYNNLIDALVANGIEPLVTLYHWDLPQALEDRGGWLNPESQDWFVEYARICFEAFGDRAKLWITFTQPWEIAWFGYGDGHHAPGHSDAPGEKTYQAGHNILLAHAKTYRMYQEEFFASQGGMSRAKVIENPFAETLSLCEETDAGGYVLTLHMTEFFFIIFFGRVTIALNINHHEPANPADPADAAAASRRTDFMLGWFADPVYFGDYPQSMIDKIGEKSEAQGYPESRLPAFTAEEQEMLAGSSDFFALNFYTSTYVRNFVNDPECVSYACDSDTEVFPDPSWKLLNYIKNRYGNLEVIITENGSSDRAGNLDDALRIYQLKHYINNILKGSSNKQLITFSKVPAMYLCHTPRLLLLAILLDGCNVTGYTAFSLMDSLEWPAGFSEKFGLHFVDFEDPERPRTPKASSRFFRQLIRDNGFLHNCAPDCDTGDVACDSYHKMSEDVMLLVDMEVSRITYQFTRAYILVDRYRFSISWPRILPAGTGDINQAGIDYYNDLIDALIAEGIEPMVTLYHWDLPQALEDRGGWLSPESHDWFVEYARVCFEAFGDRAKLWITFNEPWVVAWMGYGTGGGAPGHSDAPGEKTYQAGRNILLAHAKTYRMYQEEFFASQGGRVGITLNTNYHGPLNPADPEDVAAAARQMEFDLGWFADPVYFGNYPQTMIDKIGEKSEAQGYPESRLPAFTAEEQEMLAGSSDFFGLNTYTSSYANNLVHDSECVSYACDSDTQISSDPSWYGTGSDWLKLYPQGMRKLLNYIKDRYGNPEVIITENGSSDRAGNLDDALRIYQLKHYINNILKGSFTPSVPVLLDGCNVTGYTAWSLMDNLEWSSGFSQKFGLHFVDFEDPERPRTPKASSRFFRQLIRDNGFIEENLCEY</sequence>
<dbReference type="PANTHER" id="PTHR10353:SF36">
    <property type="entry name" value="LP05116P"/>
    <property type="match status" value="1"/>
</dbReference>
<accession>A0A7R9A5R7</accession>
<organism evidence="6">
    <name type="scientific">Darwinula stevensoni</name>
    <dbReference type="NCBI Taxonomy" id="69355"/>
    <lineage>
        <taxon>Eukaryota</taxon>
        <taxon>Metazoa</taxon>
        <taxon>Ecdysozoa</taxon>
        <taxon>Arthropoda</taxon>
        <taxon>Crustacea</taxon>
        <taxon>Oligostraca</taxon>
        <taxon>Ostracoda</taxon>
        <taxon>Podocopa</taxon>
        <taxon>Podocopida</taxon>
        <taxon>Darwinulocopina</taxon>
        <taxon>Darwinuloidea</taxon>
        <taxon>Darwinulidae</taxon>
        <taxon>Darwinula</taxon>
    </lineage>
</organism>
<dbReference type="InterPro" id="IPR001360">
    <property type="entry name" value="Glyco_hydro_1"/>
</dbReference>
<dbReference type="GO" id="GO:0008422">
    <property type="term" value="F:beta-glucosidase activity"/>
    <property type="evidence" value="ECO:0007669"/>
    <property type="project" value="TreeGrafter"/>
</dbReference>
<evidence type="ECO:0008006" key="8">
    <source>
        <dbReference type="Google" id="ProtNLM"/>
    </source>
</evidence>
<keyword evidence="3" id="KW-0378">Hydrolase</keyword>
<dbReference type="Proteomes" id="UP000677054">
    <property type="component" value="Unassembled WGS sequence"/>
</dbReference>
<dbReference type="OrthoDB" id="65569at2759"/>
<evidence type="ECO:0000256" key="4">
    <source>
        <dbReference type="ARBA" id="ARBA00023180"/>
    </source>
</evidence>
<keyword evidence="4" id="KW-0325">Glycoprotein</keyword>
<comment type="subunit">
    <text evidence="2">Homodimer.</text>
</comment>
<dbReference type="SUPFAM" id="SSF51445">
    <property type="entry name" value="(Trans)glycosidases"/>
    <property type="match status" value="3"/>
</dbReference>
<proteinExistence type="inferred from homology"/>
<dbReference type="Gene3D" id="3.20.20.80">
    <property type="entry name" value="Glycosidases"/>
    <property type="match status" value="2"/>
</dbReference>
<reference evidence="6" key="1">
    <citation type="submission" date="2020-11" db="EMBL/GenBank/DDBJ databases">
        <authorList>
            <person name="Tran Van P."/>
        </authorList>
    </citation>
    <scope>NUCLEOTIDE SEQUENCE</scope>
</reference>
<dbReference type="PANTHER" id="PTHR10353">
    <property type="entry name" value="GLYCOSYL HYDROLASE"/>
    <property type="match status" value="1"/>
</dbReference>
<keyword evidence="7" id="KW-1185">Reference proteome</keyword>
<evidence type="ECO:0000256" key="5">
    <source>
        <dbReference type="ARBA" id="ARBA00023295"/>
    </source>
</evidence>
<evidence type="ECO:0000313" key="6">
    <source>
        <dbReference type="EMBL" id="CAD7248630.1"/>
    </source>
</evidence>
<comment type="similarity">
    <text evidence="1">Belongs to the glycosyl hydrolase 1 family.</text>
</comment>
<dbReference type="Pfam" id="PF00232">
    <property type="entry name" value="Glyco_hydro_1"/>
    <property type="match status" value="4"/>
</dbReference>
<evidence type="ECO:0000256" key="2">
    <source>
        <dbReference type="ARBA" id="ARBA00011738"/>
    </source>
</evidence>
<dbReference type="GO" id="GO:0005975">
    <property type="term" value="P:carbohydrate metabolic process"/>
    <property type="evidence" value="ECO:0007669"/>
    <property type="project" value="InterPro"/>
</dbReference>
<gene>
    <name evidence="6" type="ORF">DSTB1V02_LOCUS8441</name>
</gene>
<dbReference type="EMBL" id="CAJPEV010001929">
    <property type="protein sequence ID" value="CAG0894932.1"/>
    <property type="molecule type" value="Genomic_DNA"/>
</dbReference>
<protein>
    <recommendedName>
        <fullName evidence="8">Beta-glucosidase</fullName>
    </recommendedName>
</protein>
<evidence type="ECO:0000313" key="7">
    <source>
        <dbReference type="Proteomes" id="UP000677054"/>
    </source>
</evidence>
<dbReference type="InterPro" id="IPR017853">
    <property type="entry name" value="GH"/>
</dbReference>
<evidence type="ECO:0000256" key="1">
    <source>
        <dbReference type="ARBA" id="ARBA00010838"/>
    </source>
</evidence>
<dbReference type="EMBL" id="LR901446">
    <property type="protein sequence ID" value="CAD7248630.1"/>
    <property type="molecule type" value="Genomic_DNA"/>
</dbReference>
<dbReference type="FunFam" id="3.20.20.80:FF:000013">
    <property type="entry name" value="lactase-phlorizin hydrolase"/>
    <property type="match status" value="1"/>
</dbReference>
<dbReference type="AlphaFoldDB" id="A0A7R9A5R7"/>
<evidence type="ECO:0000256" key="3">
    <source>
        <dbReference type="ARBA" id="ARBA00022801"/>
    </source>
</evidence>